<dbReference type="GO" id="GO:0008289">
    <property type="term" value="F:lipid binding"/>
    <property type="evidence" value="ECO:0007669"/>
    <property type="project" value="InterPro"/>
</dbReference>
<feature type="domain" description="Lipocalin/cytosolic fatty-acid binding" evidence="2">
    <location>
        <begin position="89"/>
        <end position="203"/>
    </location>
</feature>
<dbReference type="AlphaFoldDB" id="A0A8C4WUM8"/>
<protein>
    <recommendedName>
        <fullName evidence="2">Lipocalin/cytosolic fatty-acid binding domain-containing protein</fullName>
    </recommendedName>
</protein>
<dbReference type="InterPro" id="IPR000463">
    <property type="entry name" value="Fatty_acid-bd"/>
</dbReference>
<reference evidence="3" key="2">
    <citation type="submission" date="2025-09" db="UniProtKB">
        <authorList>
            <consortium name="Ensembl"/>
        </authorList>
    </citation>
    <scope>IDENTIFICATION</scope>
</reference>
<dbReference type="SUPFAM" id="SSF50814">
    <property type="entry name" value="Lipocalins"/>
    <property type="match status" value="1"/>
</dbReference>
<proteinExistence type="inferred from homology"/>
<dbReference type="Pfam" id="PF00061">
    <property type="entry name" value="Lipocalin"/>
    <property type="match status" value="1"/>
</dbReference>
<comment type="similarity">
    <text evidence="1">Belongs to the calycin superfamily. Fatty-acid binding protein (FABP) family.</text>
</comment>
<dbReference type="Proteomes" id="UP000694388">
    <property type="component" value="Unplaced"/>
</dbReference>
<name>A0A8C4WUM8_EPTBU</name>
<dbReference type="InterPro" id="IPR000566">
    <property type="entry name" value="Lipocln_cytosolic_FA-bd_dom"/>
</dbReference>
<evidence type="ECO:0000313" key="4">
    <source>
        <dbReference type="Proteomes" id="UP000694388"/>
    </source>
</evidence>
<dbReference type="PRINTS" id="PR00178">
    <property type="entry name" value="FATTYACIDBP"/>
</dbReference>
<evidence type="ECO:0000313" key="3">
    <source>
        <dbReference type="Ensembl" id="ENSEBUP00000011670.1"/>
    </source>
</evidence>
<sequence length="205" mass="23067">MMWKHWNFRNVSTKDFVRSLRGEACIRLVKQMSLYALDFCTCTYQLMALCSVCLACSEGSLHCDGRKLCSIEASWCLICAQVLAGIAAMNANRLLKGVPFGTRKLGMMSKPMVTICADGETFSIKTQSAFKTTDISFKLGEEFDETTADDRKVKTTVTVDDGKLVQLQKWDEKETTLVREIKDGKMILTCTYKDVSCVRTYEKAL</sequence>
<reference evidence="3" key="1">
    <citation type="submission" date="2025-08" db="UniProtKB">
        <authorList>
            <consortium name="Ensembl"/>
        </authorList>
    </citation>
    <scope>IDENTIFICATION</scope>
</reference>
<dbReference type="InterPro" id="IPR012674">
    <property type="entry name" value="Calycin"/>
</dbReference>
<evidence type="ECO:0000259" key="2">
    <source>
        <dbReference type="Pfam" id="PF00061"/>
    </source>
</evidence>
<keyword evidence="4" id="KW-1185">Reference proteome</keyword>
<dbReference type="Gene3D" id="2.40.128.20">
    <property type="match status" value="1"/>
</dbReference>
<dbReference type="GeneTree" id="ENSGT00940000155104"/>
<dbReference type="PANTHER" id="PTHR11955">
    <property type="entry name" value="FATTY ACID BINDING PROTEIN"/>
    <property type="match status" value="1"/>
</dbReference>
<dbReference type="Ensembl" id="ENSEBUT00000012244.1">
    <property type="protein sequence ID" value="ENSEBUP00000011670.1"/>
    <property type="gene ID" value="ENSEBUG00000007478.1"/>
</dbReference>
<dbReference type="InterPro" id="IPR031259">
    <property type="entry name" value="ILBP"/>
</dbReference>
<organism evidence="3 4">
    <name type="scientific">Eptatretus burgeri</name>
    <name type="common">Inshore hagfish</name>
    <dbReference type="NCBI Taxonomy" id="7764"/>
    <lineage>
        <taxon>Eukaryota</taxon>
        <taxon>Metazoa</taxon>
        <taxon>Chordata</taxon>
        <taxon>Craniata</taxon>
        <taxon>Vertebrata</taxon>
        <taxon>Cyclostomata</taxon>
        <taxon>Myxini</taxon>
        <taxon>Myxiniformes</taxon>
        <taxon>Myxinidae</taxon>
        <taxon>Eptatretinae</taxon>
        <taxon>Eptatretus</taxon>
    </lineage>
</organism>
<evidence type="ECO:0000256" key="1">
    <source>
        <dbReference type="ARBA" id="ARBA00008390"/>
    </source>
</evidence>
<accession>A0A8C4WUM8</accession>
<dbReference type="FunFam" id="2.40.128.20:FF:000001">
    <property type="entry name" value="Fatty acid-binding protein, adipocyte"/>
    <property type="match status" value="1"/>
</dbReference>